<dbReference type="Pfam" id="PF09335">
    <property type="entry name" value="VTT_dom"/>
    <property type="match status" value="1"/>
</dbReference>
<comment type="similarity">
    <text evidence="5">Belongs to the TMEM41 family.</text>
</comment>
<evidence type="ECO:0000256" key="2">
    <source>
        <dbReference type="ARBA" id="ARBA00022692"/>
    </source>
</evidence>
<gene>
    <name evidence="8" type="ORF">CYMTET_26728</name>
</gene>
<protein>
    <recommendedName>
        <fullName evidence="7">VTT domain-containing protein</fullName>
    </recommendedName>
</protein>
<keyword evidence="4 6" id="KW-0472">Membrane</keyword>
<feature type="transmembrane region" description="Helical" evidence="6">
    <location>
        <begin position="291"/>
        <end position="309"/>
    </location>
</feature>
<proteinExistence type="inferred from homology"/>
<evidence type="ECO:0000256" key="4">
    <source>
        <dbReference type="ARBA" id="ARBA00023136"/>
    </source>
</evidence>
<dbReference type="InterPro" id="IPR032816">
    <property type="entry name" value="VTT_dom"/>
</dbReference>
<dbReference type="InterPro" id="IPR045014">
    <property type="entry name" value="TM41A/B"/>
</dbReference>
<keyword evidence="9" id="KW-1185">Reference proteome</keyword>
<reference evidence="8 9" key="1">
    <citation type="journal article" date="2015" name="Genome Biol. Evol.">
        <title>Comparative Genomics of a Bacterivorous Green Alga Reveals Evolutionary Causalities and Consequences of Phago-Mixotrophic Mode of Nutrition.</title>
        <authorList>
            <person name="Burns J.A."/>
            <person name="Paasch A."/>
            <person name="Narechania A."/>
            <person name="Kim E."/>
        </authorList>
    </citation>
    <scope>NUCLEOTIDE SEQUENCE [LARGE SCALE GENOMIC DNA]</scope>
    <source>
        <strain evidence="8 9">PLY_AMNH</strain>
    </source>
</reference>
<evidence type="ECO:0000259" key="7">
    <source>
        <dbReference type="Pfam" id="PF09335"/>
    </source>
</evidence>
<comment type="caution">
    <text evidence="8">The sequence shown here is derived from an EMBL/GenBank/DDBJ whole genome shotgun (WGS) entry which is preliminary data.</text>
</comment>
<evidence type="ECO:0000313" key="8">
    <source>
        <dbReference type="EMBL" id="KAK3264543.1"/>
    </source>
</evidence>
<comment type="subcellular location">
    <subcellularLocation>
        <location evidence="1">Membrane</location>
        <topology evidence="1">Multi-pass membrane protein</topology>
    </subcellularLocation>
</comment>
<feature type="transmembrane region" description="Helical" evidence="6">
    <location>
        <begin position="217"/>
        <end position="241"/>
    </location>
</feature>
<dbReference type="GO" id="GO:0016020">
    <property type="term" value="C:membrane"/>
    <property type="evidence" value="ECO:0007669"/>
    <property type="project" value="UniProtKB-SubCell"/>
</dbReference>
<feature type="domain" description="VTT" evidence="7">
    <location>
        <begin position="104"/>
        <end position="220"/>
    </location>
</feature>
<dbReference type="EMBL" id="LGRX02014481">
    <property type="protein sequence ID" value="KAK3264543.1"/>
    <property type="molecule type" value="Genomic_DNA"/>
</dbReference>
<keyword evidence="3 6" id="KW-1133">Transmembrane helix</keyword>
<organism evidence="8 9">
    <name type="scientific">Cymbomonas tetramitiformis</name>
    <dbReference type="NCBI Taxonomy" id="36881"/>
    <lineage>
        <taxon>Eukaryota</taxon>
        <taxon>Viridiplantae</taxon>
        <taxon>Chlorophyta</taxon>
        <taxon>Pyramimonadophyceae</taxon>
        <taxon>Pyramimonadales</taxon>
        <taxon>Pyramimonadaceae</taxon>
        <taxon>Cymbomonas</taxon>
    </lineage>
</organism>
<name>A0AAE0KXL6_9CHLO</name>
<keyword evidence="2 6" id="KW-0812">Transmembrane</keyword>
<feature type="transmembrane region" description="Helical" evidence="6">
    <location>
        <begin position="27"/>
        <end position="47"/>
    </location>
</feature>
<evidence type="ECO:0000256" key="6">
    <source>
        <dbReference type="SAM" id="Phobius"/>
    </source>
</evidence>
<evidence type="ECO:0000256" key="3">
    <source>
        <dbReference type="ARBA" id="ARBA00022989"/>
    </source>
</evidence>
<dbReference type="Proteomes" id="UP001190700">
    <property type="component" value="Unassembled WGS sequence"/>
</dbReference>
<evidence type="ECO:0000313" key="9">
    <source>
        <dbReference type="Proteomes" id="UP001190700"/>
    </source>
</evidence>
<dbReference type="GO" id="GO:0000045">
    <property type="term" value="P:autophagosome assembly"/>
    <property type="evidence" value="ECO:0007669"/>
    <property type="project" value="TreeGrafter"/>
</dbReference>
<feature type="transmembrane region" description="Helical" evidence="6">
    <location>
        <begin position="177"/>
        <end position="197"/>
    </location>
</feature>
<dbReference type="AlphaFoldDB" id="A0AAE0KXL6"/>
<evidence type="ECO:0000256" key="1">
    <source>
        <dbReference type="ARBA" id="ARBA00004141"/>
    </source>
</evidence>
<dbReference type="PANTHER" id="PTHR43220">
    <property type="match status" value="1"/>
</dbReference>
<feature type="transmembrane region" description="Helical" evidence="6">
    <location>
        <begin position="120"/>
        <end position="142"/>
    </location>
</feature>
<dbReference type="PANTHER" id="PTHR43220:SF18">
    <property type="entry name" value="TRANSMEMBRANE PROTEIN 41B"/>
    <property type="match status" value="1"/>
</dbReference>
<accession>A0AAE0KXL6</accession>
<evidence type="ECO:0000256" key="5">
    <source>
        <dbReference type="ARBA" id="ARBA00025797"/>
    </source>
</evidence>
<feature type="transmembrane region" description="Helical" evidence="6">
    <location>
        <begin position="88"/>
        <end position="114"/>
    </location>
</feature>
<sequence>MSDRAAAKRGAADASVTDARFDWNSTLYLIVPAILFLSLIAALCLSLPELTSDEKAAVLAAFPPRRVENVIALRDLLLTFSANNEVHVMILLASAYTFMQTFCIPGSVALSLLAGALFGFWKGISIVFLTSGVGPSFCYYINSIVGRKIAYRIWPEKVDAFSREIEKRKKSMINYIFFLRITPFLPNTFINAVSPVVGVPFPSFVIGTVLGTFPNNFIAVNDVVFVPATLSVGLCACRYLLNDGDILLHMASLKRNSAQVVTGFPGEEGFTQAGLKLSELQSLHELYDPKWIIFMGVIGLVVLLPAVLAKPVDLSAGETEKKDR</sequence>